<dbReference type="PANTHER" id="PTHR21292:SF17">
    <property type="entry name" value="TUMOR NECROSIS FACTOR ALPHA-INDUCED PROTEIN 2 ISOFORM X1"/>
    <property type="match status" value="1"/>
</dbReference>
<feature type="non-terminal residue" evidence="3">
    <location>
        <position position="1"/>
    </location>
</feature>
<evidence type="ECO:0000313" key="4">
    <source>
        <dbReference type="Proteomes" id="UP000250572"/>
    </source>
</evidence>
<evidence type="ECO:0000313" key="3">
    <source>
        <dbReference type="EMBL" id="PWA19350.1"/>
    </source>
</evidence>
<dbReference type="InterPro" id="IPR042532">
    <property type="entry name" value="EXOC3/Sec6_C"/>
</dbReference>
<keyword evidence="4" id="KW-1185">Reference proteome</keyword>
<feature type="compositionally biased region" description="Low complexity" evidence="2">
    <location>
        <begin position="143"/>
        <end position="166"/>
    </location>
</feature>
<dbReference type="Pfam" id="PF06046">
    <property type="entry name" value="Sec6"/>
    <property type="match status" value="1"/>
</dbReference>
<dbReference type="Gene3D" id="1.10.357.70">
    <property type="entry name" value="Exocyst complex component Sec6, C-terminal domain"/>
    <property type="match status" value="1"/>
</dbReference>
<name>A0A315V7J7_GAMAF</name>
<protein>
    <recommendedName>
        <fullName evidence="5">Exocyst complex component Sec6</fullName>
    </recommendedName>
</protein>
<feature type="region of interest" description="Disordered" evidence="2">
    <location>
        <begin position="89"/>
        <end position="209"/>
    </location>
</feature>
<dbReference type="EMBL" id="NHOQ01002149">
    <property type="protein sequence ID" value="PWA19350.1"/>
    <property type="molecule type" value="Genomic_DNA"/>
</dbReference>
<dbReference type="GO" id="GO:0000149">
    <property type="term" value="F:SNARE binding"/>
    <property type="evidence" value="ECO:0007669"/>
    <property type="project" value="TreeGrafter"/>
</dbReference>
<dbReference type="InterPro" id="IPR010326">
    <property type="entry name" value="EXOC3/Sec6"/>
</dbReference>
<evidence type="ECO:0008006" key="5">
    <source>
        <dbReference type="Google" id="ProtNLM"/>
    </source>
</evidence>
<dbReference type="GO" id="GO:0000145">
    <property type="term" value="C:exocyst"/>
    <property type="evidence" value="ECO:0007669"/>
    <property type="project" value="InterPro"/>
</dbReference>
<reference evidence="3 4" key="1">
    <citation type="journal article" date="2018" name="G3 (Bethesda)">
        <title>A High-Quality Reference Genome for the Invasive Mosquitofish Gambusia affinis Using a Chicago Library.</title>
        <authorList>
            <person name="Hoffberg S.L."/>
            <person name="Troendle N.J."/>
            <person name="Glenn T.C."/>
            <person name="Mahmud O."/>
            <person name="Louha S."/>
            <person name="Chalopin D."/>
            <person name="Bennetzen J.L."/>
            <person name="Mauricio R."/>
        </authorList>
    </citation>
    <scope>NUCLEOTIDE SEQUENCE [LARGE SCALE GENOMIC DNA]</scope>
    <source>
        <strain evidence="3">NE01/NJP1002.9</strain>
        <tissue evidence="3">Muscle</tissue>
    </source>
</reference>
<proteinExistence type="inferred from homology"/>
<organism evidence="3 4">
    <name type="scientific">Gambusia affinis</name>
    <name type="common">Western mosquitofish</name>
    <name type="synonym">Heterandria affinis</name>
    <dbReference type="NCBI Taxonomy" id="33528"/>
    <lineage>
        <taxon>Eukaryota</taxon>
        <taxon>Metazoa</taxon>
        <taxon>Chordata</taxon>
        <taxon>Craniata</taxon>
        <taxon>Vertebrata</taxon>
        <taxon>Euteleostomi</taxon>
        <taxon>Actinopterygii</taxon>
        <taxon>Neopterygii</taxon>
        <taxon>Teleostei</taxon>
        <taxon>Neoteleostei</taxon>
        <taxon>Acanthomorphata</taxon>
        <taxon>Ovalentaria</taxon>
        <taxon>Atherinomorphae</taxon>
        <taxon>Cyprinodontiformes</taxon>
        <taxon>Poeciliidae</taxon>
        <taxon>Poeciliinae</taxon>
        <taxon>Gambusia</taxon>
    </lineage>
</organism>
<evidence type="ECO:0000256" key="2">
    <source>
        <dbReference type="SAM" id="MobiDB-lite"/>
    </source>
</evidence>
<gene>
    <name evidence="3" type="ORF">CCH79_00018348</name>
</gene>
<accession>A0A315V7J7</accession>
<dbReference type="PANTHER" id="PTHR21292">
    <property type="entry name" value="EXOCYST COMPLEX COMPONENT SEC6-RELATED"/>
    <property type="match status" value="1"/>
</dbReference>
<feature type="compositionally biased region" description="Basic and acidic residues" evidence="2">
    <location>
        <begin position="89"/>
        <end position="105"/>
    </location>
</feature>
<feature type="non-terminal residue" evidence="3">
    <location>
        <position position="1089"/>
    </location>
</feature>
<dbReference type="STRING" id="33528.ENSGAFP00000027533"/>
<dbReference type="GO" id="GO:0006887">
    <property type="term" value="P:exocytosis"/>
    <property type="evidence" value="ECO:0007669"/>
    <property type="project" value="InterPro"/>
</dbReference>
<comment type="similarity">
    <text evidence="1">Belongs to the SEC6 family.</text>
</comment>
<dbReference type="GO" id="GO:0051601">
    <property type="term" value="P:exocyst localization"/>
    <property type="evidence" value="ECO:0007669"/>
    <property type="project" value="TreeGrafter"/>
</dbReference>
<evidence type="ECO:0000256" key="1">
    <source>
        <dbReference type="ARBA" id="ARBA00009447"/>
    </source>
</evidence>
<sequence length="1089" mass="123389">NREANVNHREADFQIFAKIYKVGGYDRFLREVSINELQKCSHPSPSTPGSIMPILKNLPVRLKGGGPVLDNALFFRRMSLNITPHHNPFEHDDDNIHGNGGHESHWSPGSSLLDGDMPRDRNPFEDEEDENEANEGKKGNSRGGSVKSSFKFKSPLKSLGKLGKNLRMSGKSKDGDTPSPQGSLQGTPSPSQKKKRGRRSSEGSLLRFAGKYRDSLSSRKESFTNGEMNCMESDCDSVSRRLTFMKMVGLGKLKRESITDRMSQGPEDQPVQEEVVEEVKPREPLSVLEILQLVKKRDLFLADTHILELEQECNAATEPEDAAGSAVKDGGRRKAKDVELLYEELQKELWAVVRESLRAPTAGPNLGLVVQVRADRPKRGRTSCPQVLQQEEEADKAWALSEAAAPGGPRPRRLKQRWREAVQETADSSLPQRAEFTAGELDKYLDRLRARAVEDLGASKRNVVSIYPEDFQAFQVYVESYHQAVARRLKVITDNQLEITDIYSLLDWLYNIYSRDVLGTVCITSPFNRSHLSPLLPAETVDRLELDCLNSVRAKVTTELSQVLEDEEKRWMETLHVEEYHITLAKTVIQRLQEDLERSASINRSLGSRVAQCSLNGLADFLYSFQRKVEMFHEGMQSGTFGDDDGGYVSKTIAMVNCCPPFRGFVQRCAQCDPSVSEDSLRRANKSLDHIVQQGVRVLSERLYLHIRLFFERLVKRKWLTNAEPYDQIEAAVKEDFKKYRRMDNPPYQLLVAEVHRRVVMEYLRSVMRGRIICTSMKMRKRMAGRLRDEGKQIKALFKDLESPSSWLDGALAHISELIQLEDVPSIQMEVGVLVREFPDVRKKHVSAILNIRGMTRQAERQEILNIVKDIESDGGPGPLSRDRALFAEVPVTSEVHCLNVGLSRIALTASSCVSALRPRRRKTRTATQENPDDALWSEPDLELMLLLDPGPVMVLTDTETDVLFPKASEVLTQTGPDRTSFRIRTYPTRLKMKTRGRFWFELETRISASRTSWTRWSSCRTSEKEALYLEPEPGERISVVPVRLRWTQNLESGIRTAGFRIYKVQRQKLKVLSQQTADRVGVGEPGAG</sequence>
<comment type="caution">
    <text evidence="3">The sequence shown here is derived from an EMBL/GenBank/DDBJ whole genome shotgun (WGS) entry which is preliminary data.</text>
</comment>
<dbReference type="Proteomes" id="UP000250572">
    <property type="component" value="Unassembled WGS sequence"/>
</dbReference>
<dbReference type="AlphaFoldDB" id="A0A315V7J7"/>
<feature type="compositionally biased region" description="Polar residues" evidence="2">
    <location>
        <begin position="178"/>
        <end position="187"/>
    </location>
</feature>
<dbReference type="FunFam" id="1.10.357.70:FF:000003">
    <property type="entry name" value="exocyst complex component 3-like protein 2"/>
    <property type="match status" value="1"/>
</dbReference>